<proteinExistence type="predicted"/>
<accession>A0AAV5WJ72</accession>
<evidence type="ECO:0000313" key="3">
    <source>
        <dbReference type="EMBL" id="GMT30966.1"/>
    </source>
</evidence>
<feature type="compositionally biased region" description="Polar residues" evidence="1">
    <location>
        <begin position="109"/>
        <end position="118"/>
    </location>
</feature>
<comment type="caution">
    <text evidence="3">The sequence shown here is derived from an EMBL/GenBank/DDBJ whole genome shotgun (WGS) entry which is preliminary data.</text>
</comment>
<organism evidence="3 4">
    <name type="scientific">Pristionchus fissidentatus</name>
    <dbReference type="NCBI Taxonomy" id="1538716"/>
    <lineage>
        <taxon>Eukaryota</taxon>
        <taxon>Metazoa</taxon>
        <taxon>Ecdysozoa</taxon>
        <taxon>Nematoda</taxon>
        <taxon>Chromadorea</taxon>
        <taxon>Rhabditida</taxon>
        <taxon>Rhabditina</taxon>
        <taxon>Diplogasteromorpha</taxon>
        <taxon>Diplogasteroidea</taxon>
        <taxon>Neodiplogasteridae</taxon>
        <taxon>Pristionchus</taxon>
    </lineage>
</organism>
<dbReference type="AlphaFoldDB" id="A0AAV5WJ72"/>
<feature type="transmembrane region" description="Helical" evidence="2">
    <location>
        <begin position="12"/>
        <end position="32"/>
    </location>
</feature>
<evidence type="ECO:0000313" key="4">
    <source>
        <dbReference type="Proteomes" id="UP001432322"/>
    </source>
</evidence>
<feature type="non-terminal residue" evidence="3">
    <location>
        <position position="168"/>
    </location>
</feature>
<feature type="compositionally biased region" description="Low complexity" evidence="1">
    <location>
        <begin position="36"/>
        <end position="47"/>
    </location>
</feature>
<evidence type="ECO:0000256" key="2">
    <source>
        <dbReference type="SAM" id="Phobius"/>
    </source>
</evidence>
<feature type="non-terminal residue" evidence="3">
    <location>
        <position position="1"/>
    </location>
</feature>
<keyword evidence="2" id="KW-1133">Transmembrane helix</keyword>
<keyword evidence="2" id="KW-0812">Transmembrane</keyword>
<keyword evidence="4" id="KW-1185">Reference proteome</keyword>
<keyword evidence="2" id="KW-0472">Membrane</keyword>
<dbReference type="EMBL" id="BTSY01000005">
    <property type="protein sequence ID" value="GMT30966.1"/>
    <property type="molecule type" value="Genomic_DNA"/>
</dbReference>
<protein>
    <submittedName>
        <fullName evidence="3">Uncharacterized protein</fullName>
    </submittedName>
</protein>
<feature type="compositionally biased region" description="Basic and acidic residues" evidence="1">
    <location>
        <begin position="134"/>
        <end position="147"/>
    </location>
</feature>
<dbReference type="Proteomes" id="UP001432322">
    <property type="component" value="Unassembled WGS sequence"/>
</dbReference>
<evidence type="ECO:0000256" key="1">
    <source>
        <dbReference type="SAM" id="MobiDB-lite"/>
    </source>
</evidence>
<sequence length="168" mass="17618">LPPLTSGPLLLHAMILLLLLFFSTVTYLILLCSKNKPSSNNPSPCNSTAAKQRPPKELLPPAKLISATPPDSPQRSNRAHGDQGANPLDPTKGVSPSNTGTGTGRLPSTPGSEQNTGAAQGAAKPKDQISSPSNEKKENSMYHHSQETGDLLMTTLTAGPDSIFEKGL</sequence>
<gene>
    <name evidence="3" type="ORF">PFISCL1PPCAC_22263</name>
</gene>
<reference evidence="3" key="1">
    <citation type="submission" date="2023-10" db="EMBL/GenBank/DDBJ databases">
        <title>Genome assembly of Pristionchus species.</title>
        <authorList>
            <person name="Yoshida K."/>
            <person name="Sommer R.J."/>
        </authorList>
    </citation>
    <scope>NUCLEOTIDE SEQUENCE</scope>
    <source>
        <strain evidence="3">RS5133</strain>
    </source>
</reference>
<feature type="region of interest" description="Disordered" evidence="1">
    <location>
        <begin position="36"/>
        <end position="154"/>
    </location>
</feature>
<name>A0AAV5WJ72_9BILA</name>